<organism evidence="9 10">
    <name type="scientific">Flammeovirga pacifica</name>
    <dbReference type="NCBI Taxonomy" id="915059"/>
    <lineage>
        <taxon>Bacteria</taxon>
        <taxon>Pseudomonadati</taxon>
        <taxon>Bacteroidota</taxon>
        <taxon>Cytophagia</taxon>
        <taxon>Cytophagales</taxon>
        <taxon>Flammeovirgaceae</taxon>
        <taxon>Flammeovirga</taxon>
    </lineage>
</organism>
<dbReference type="InterPro" id="IPR011010">
    <property type="entry name" value="DNA_brk_join_enz"/>
</dbReference>
<dbReference type="Proteomes" id="UP000179797">
    <property type="component" value="Unassembled WGS sequence"/>
</dbReference>
<dbReference type="InterPro" id="IPR044068">
    <property type="entry name" value="CB"/>
</dbReference>
<dbReference type="STRING" id="915059.NH26_10295"/>
<dbReference type="Pfam" id="PF00589">
    <property type="entry name" value="Phage_integrase"/>
    <property type="match status" value="1"/>
</dbReference>
<evidence type="ECO:0000256" key="6">
    <source>
        <dbReference type="SAM" id="Phobius"/>
    </source>
</evidence>
<dbReference type="SUPFAM" id="SSF56349">
    <property type="entry name" value="DNA breaking-rejoining enzymes"/>
    <property type="match status" value="1"/>
</dbReference>
<feature type="transmembrane region" description="Helical" evidence="6">
    <location>
        <begin position="12"/>
        <end position="31"/>
    </location>
</feature>
<dbReference type="AlphaFoldDB" id="A0A1S1Z0C1"/>
<keyword evidence="2" id="KW-0229">DNA integration</keyword>
<dbReference type="InterPro" id="IPR035386">
    <property type="entry name" value="Arm-DNA-bind_5"/>
</dbReference>
<feature type="domain" description="Core-binding (CB)" evidence="8">
    <location>
        <begin position="128"/>
        <end position="214"/>
    </location>
</feature>
<evidence type="ECO:0000259" key="7">
    <source>
        <dbReference type="PROSITE" id="PS51898"/>
    </source>
</evidence>
<dbReference type="GO" id="GO:0003677">
    <property type="term" value="F:DNA binding"/>
    <property type="evidence" value="ECO:0007669"/>
    <property type="project" value="UniProtKB-UniRule"/>
</dbReference>
<evidence type="ECO:0000256" key="4">
    <source>
        <dbReference type="ARBA" id="ARBA00023172"/>
    </source>
</evidence>
<proteinExistence type="inferred from homology"/>
<dbReference type="InterPro" id="IPR025269">
    <property type="entry name" value="SAM-like_dom"/>
</dbReference>
<dbReference type="Gene3D" id="1.10.443.10">
    <property type="entry name" value="Intergrase catalytic core"/>
    <property type="match status" value="1"/>
</dbReference>
<keyword evidence="6" id="KW-0472">Membrane</keyword>
<dbReference type="PANTHER" id="PTHR30349">
    <property type="entry name" value="PHAGE INTEGRASE-RELATED"/>
    <property type="match status" value="1"/>
</dbReference>
<dbReference type="InterPro" id="IPR050090">
    <property type="entry name" value="Tyrosine_recombinase_XerCD"/>
</dbReference>
<reference evidence="9 10" key="1">
    <citation type="journal article" date="2012" name="Int. J. Syst. Evol. Microbiol.">
        <title>Flammeovirga pacifica sp. nov., isolated from deep-sea sediment.</title>
        <authorList>
            <person name="Xu H."/>
            <person name="Fu Y."/>
            <person name="Yang N."/>
            <person name="Ding Z."/>
            <person name="Lai Q."/>
            <person name="Zeng R."/>
        </authorList>
    </citation>
    <scope>NUCLEOTIDE SEQUENCE [LARGE SCALE GENOMIC DNA]</scope>
    <source>
        <strain evidence="10">DSM 24597 / LMG 26175 / WPAGA1</strain>
    </source>
</reference>
<keyword evidence="3 5" id="KW-0238">DNA-binding</keyword>
<dbReference type="PANTHER" id="PTHR30349:SF64">
    <property type="entry name" value="PROPHAGE INTEGRASE INTD-RELATED"/>
    <property type="match status" value="1"/>
</dbReference>
<evidence type="ECO:0000256" key="1">
    <source>
        <dbReference type="ARBA" id="ARBA00008857"/>
    </source>
</evidence>
<gene>
    <name evidence="9" type="ORF">NH26_10295</name>
</gene>
<evidence type="ECO:0000313" key="9">
    <source>
        <dbReference type="EMBL" id="OHX66718.1"/>
    </source>
</evidence>
<dbReference type="InterPro" id="IPR013762">
    <property type="entry name" value="Integrase-like_cat_sf"/>
</dbReference>
<protein>
    <recommendedName>
        <fullName evidence="11">Tyr recombinase domain-containing protein</fullName>
    </recommendedName>
</protein>
<comment type="similarity">
    <text evidence="1">Belongs to the 'phage' integrase family.</text>
</comment>
<keyword evidence="4" id="KW-0233">DNA recombination</keyword>
<dbReference type="Pfam" id="PF17293">
    <property type="entry name" value="Arm-DNA-bind_5"/>
    <property type="match status" value="1"/>
</dbReference>
<evidence type="ECO:0008006" key="11">
    <source>
        <dbReference type="Google" id="ProtNLM"/>
    </source>
</evidence>
<sequence length="428" mass="50152">MCYGVRLFSTKLRTVFFKLVPLGMAYIGIYLTNSNSKKKTGIFIRLVDKSKTLKYYTDLKIHPSEWSKKDKKVLKKNPHYSVYNKNIDYLKNRIWEIYIELSNNNQFPTTEYIKDQLEVKENVKTKSTEFWDIWNEFLEYKKSTIKKNSIKKIISTQNHLSSFATQKNIKLDLEKFNKVFFEKFEQYLSDEVELKISSYGRYLKALKSFLNWASSNDYLENTNHNQFKVKQAPEGVKVILTKDELNQLRKTTFKENYLSKAKDLFLISCLTALRFSDYSKINKTHIHNANGINYLNIRQTKTSEFISIPLNEESHSLIQKLITNEVASISNQKMNKYIKEVCKRANIDTPVTKEIFKGNFQTSIQVPKYELITSHTGRRTFATNLLLQGVPAETVMKFTGHKDYSSFAKYVNIPKDIEMKTVLKALNF</sequence>
<accession>A0A1S1Z0C1</accession>
<evidence type="ECO:0000313" key="10">
    <source>
        <dbReference type="Proteomes" id="UP000179797"/>
    </source>
</evidence>
<evidence type="ECO:0000259" key="8">
    <source>
        <dbReference type="PROSITE" id="PS51900"/>
    </source>
</evidence>
<dbReference type="InterPro" id="IPR002104">
    <property type="entry name" value="Integrase_catalytic"/>
</dbReference>
<dbReference type="GO" id="GO:0015074">
    <property type="term" value="P:DNA integration"/>
    <property type="evidence" value="ECO:0007669"/>
    <property type="project" value="UniProtKB-KW"/>
</dbReference>
<dbReference type="Pfam" id="PF13102">
    <property type="entry name" value="Phage_int_SAM_5"/>
    <property type="match status" value="1"/>
</dbReference>
<dbReference type="PROSITE" id="PS51900">
    <property type="entry name" value="CB"/>
    <property type="match status" value="1"/>
</dbReference>
<name>A0A1S1Z0C1_FLAPC</name>
<dbReference type="Gene3D" id="1.10.150.130">
    <property type="match status" value="1"/>
</dbReference>
<keyword evidence="10" id="KW-1185">Reference proteome</keyword>
<evidence type="ECO:0000256" key="5">
    <source>
        <dbReference type="PROSITE-ProRule" id="PRU01248"/>
    </source>
</evidence>
<dbReference type="EMBL" id="JRYR02000001">
    <property type="protein sequence ID" value="OHX66718.1"/>
    <property type="molecule type" value="Genomic_DNA"/>
</dbReference>
<evidence type="ECO:0000256" key="2">
    <source>
        <dbReference type="ARBA" id="ARBA00022908"/>
    </source>
</evidence>
<keyword evidence="6" id="KW-1133">Transmembrane helix</keyword>
<comment type="caution">
    <text evidence="9">The sequence shown here is derived from an EMBL/GenBank/DDBJ whole genome shotgun (WGS) entry which is preliminary data.</text>
</comment>
<dbReference type="CDD" id="cd01185">
    <property type="entry name" value="INTN1_C_like"/>
    <property type="match status" value="1"/>
</dbReference>
<dbReference type="PROSITE" id="PS51898">
    <property type="entry name" value="TYR_RECOMBINASE"/>
    <property type="match status" value="1"/>
</dbReference>
<dbReference type="InterPro" id="IPR010998">
    <property type="entry name" value="Integrase_recombinase_N"/>
</dbReference>
<keyword evidence="6" id="KW-0812">Transmembrane</keyword>
<dbReference type="GO" id="GO:0006310">
    <property type="term" value="P:DNA recombination"/>
    <property type="evidence" value="ECO:0007669"/>
    <property type="project" value="UniProtKB-KW"/>
</dbReference>
<feature type="domain" description="Tyr recombinase" evidence="7">
    <location>
        <begin position="235"/>
        <end position="424"/>
    </location>
</feature>
<evidence type="ECO:0000256" key="3">
    <source>
        <dbReference type="ARBA" id="ARBA00023125"/>
    </source>
</evidence>